<protein>
    <submittedName>
        <fullName evidence="2">Uncharacterized protein</fullName>
    </submittedName>
</protein>
<dbReference type="Proteomes" id="UP000292957">
    <property type="component" value="Unassembled WGS sequence"/>
</dbReference>
<dbReference type="AlphaFoldDB" id="A0A4Q9MUK6"/>
<evidence type="ECO:0000313" key="2">
    <source>
        <dbReference type="EMBL" id="TBU30101.1"/>
    </source>
</evidence>
<organism evidence="2">
    <name type="scientific">Dichomitus squalens</name>
    <dbReference type="NCBI Taxonomy" id="114155"/>
    <lineage>
        <taxon>Eukaryota</taxon>
        <taxon>Fungi</taxon>
        <taxon>Dikarya</taxon>
        <taxon>Basidiomycota</taxon>
        <taxon>Agaricomycotina</taxon>
        <taxon>Agaricomycetes</taxon>
        <taxon>Polyporales</taxon>
        <taxon>Polyporaceae</taxon>
        <taxon>Dichomitus</taxon>
    </lineage>
</organism>
<reference evidence="2" key="1">
    <citation type="submission" date="2019-01" db="EMBL/GenBank/DDBJ databases">
        <title>Draft genome sequences of three monokaryotic isolates of the white-rot basidiomycete fungus Dichomitus squalens.</title>
        <authorList>
            <consortium name="DOE Joint Genome Institute"/>
            <person name="Lopez S.C."/>
            <person name="Andreopoulos B."/>
            <person name="Pangilinan J."/>
            <person name="Lipzen A."/>
            <person name="Riley R."/>
            <person name="Ahrendt S."/>
            <person name="Ng V."/>
            <person name="Barry K."/>
            <person name="Daum C."/>
            <person name="Grigoriev I.V."/>
            <person name="Hilden K.S."/>
            <person name="Makela M.R."/>
            <person name="de Vries R.P."/>
        </authorList>
    </citation>
    <scope>NUCLEOTIDE SEQUENCE [LARGE SCALE GENOMIC DNA]</scope>
    <source>
        <strain evidence="2">OM18370.1</strain>
    </source>
</reference>
<accession>A0A4Q9MUK6</accession>
<sequence length="104" mass="11658">MLTGSKYHRGSIKSQFAQQPKRLGAVLAAVTNVSAGAWRRHADGLHEHVAEWQLSPDVSRRWKGFARHDGSRNRPPSLSSLMSMCRPTYSAPGKCQRVRSSQRM</sequence>
<gene>
    <name evidence="2" type="ORF">BD311DRAFT_755296</name>
</gene>
<evidence type="ECO:0000256" key="1">
    <source>
        <dbReference type="SAM" id="MobiDB-lite"/>
    </source>
</evidence>
<proteinExistence type="predicted"/>
<dbReference type="EMBL" id="ML143408">
    <property type="protein sequence ID" value="TBU30101.1"/>
    <property type="molecule type" value="Genomic_DNA"/>
</dbReference>
<feature type="region of interest" description="Disordered" evidence="1">
    <location>
        <begin position="66"/>
        <end position="104"/>
    </location>
</feature>
<name>A0A4Q9MUK6_9APHY</name>